<dbReference type="Proteomes" id="UP001269819">
    <property type="component" value="Unassembled WGS sequence"/>
</dbReference>
<evidence type="ECO:0000313" key="4">
    <source>
        <dbReference type="EMBL" id="MDV2079958.1"/>
    </source>
</evidence>
<keyword evidence="5" id="KW-1185">Reference proteome</keyword>
<organism evidence="4 5">
    <name type="scientific">Marinobacter xestospongiae</name>
    <dbReference type="NCBI Taxonomy" id="994319"/>
    <lineage>
        <taxon>Bacteria</taxon>
        <taxon>Pseudomonadati</taxon>
        <taxon>Pseudomonadota</taxon>
        <taxon>Gammaproteobacteria</taxon>
        <taxon>Pseudomonadales</taxon>
        <taxon>Marinobacteraceae</taxon>
        <taxon>Marinobacter</taxon>
    </lineage>
</organism>
<evidence type="ECO:0000256" key="1">
    <source>
        <dbReference type="ARBA" id="ARBA00022801"/>
    </source>
</evidence>
<dbReference type="RefSeq" id="WP_316974432.1">
    <property type="nucleotide sequence ID" value="NZ_JAWIIJ010000010.1"/>
</dbReference>
<proteinExistence type="predicted"/>
<dbReference type="InterPro" id="IPR002933">
    <property type="entry name" value="Peptidase_M20"/>
</dbReference>
<name>A0ABU3W0A0_9GAMM</name>
<dbReference type="PANTHER" id="PTHR43808">
    <property type="entry name" value="ACETYLORNITHINE DEACETYLASE"/>
    <property type="match status" value="1"/>
</dbReference>
<accession>A0ABU3W0A0</accession>
<gene>
    <name evidence="4" type="ORF">RYS15_14815</name>
</gene>
<dbReference type="EMBL" id="JAWIIJ010000010">
    <property type="protein sequence ID" value="MDV2079958.1"/>
    <property type="molecule type" value="Genomic_DNA"/>
</dbReference>
<keyword evidence="1" id="KW-0378">Hydrolase</keyword>
<dbReference type="Gene3D" id="3.30.70.360">
    <property type="match status" value="1"/>
</dbReference>
<dbReference type="Gene3D" id="3.40.630.10">
    <property type="entry name" value="Zn peptidases"/>
    <property type="match status" value="2"/>
</dbReference>
<dbReference type="InterPro" id="IPR050072">
    <property type="entry name" value="Peptidase_M20A"/>
</dbReference>
<dbReference type="SUPFAM" id="SSF53187">
    <property type="entry name" value="Zn-dependent exopeptidases"/>
    <property type="match status" value="1"/>
</dbReference>
<protein>
    <submittedName>
        <fullName evidence="4">M20/M25/M40 family metallo-hydrolase</fullName>
    </submittedName>
</protein>
<evidence type="ECO:0000256" key="3">
    <source>
        <dbReference type="ARBA" id="ARBA00023285"/>
    </source>
</evidence>
<evidence type="ECO:0000256" key="2">
    <source>
        <dbReference type="ARBA" id="ARBA00022833"/>
    </source>
</evidence>
<sequence length="546" mass="59947">MTSELVTWLNERRQNFELRDWAGDLLWALCQEDTSLGEDLERLRRNEQRCFELLHDAMGEDLPAGAEQAGLPVPGEIAEDPYFTQPYYAGELAGDVEAVYRERHNWWLDPQPGEPGDYWLLNAHVDTVPPHIPPSRPSPERMNGRGTADDKNGLVAMALVQKLLHQWHQQHGERPAWPVRYLVSIDEEMGGNGTLGAVRQLDLAQAHIVVAEPSSLLPYPANRGAVWFAARLATGHPVLQQRRYGVFAFVAQALMAAGRTLREESEHPMFNAHKDAQTCFGMLGPFGLHPSSACDEVTLRWALPGGGAETEELERAEQVIQSTMASAILNGHLSHDTRDPEIQLVEVQGRCFIEVTISAIGGHMGSHERDSDALAKASGIILAMMDAGWGEPEWPQGYDEIVLEGGQGFLPDRSLADLQHRMRAAFKDGVARAALHYGVDESAIDAEITFDKLHNAAFCSAEDAPGGQRLRSALASLNGGEAPSLKGWKASCDARIFARHCPDVTTFGPGALEVAHSNREGIELQDILDMAATVVHAVLQDREGTR</sequence>
<dbReference type="PANTHER" id="PTHR43808:SF8">
    <property type="entry name" value="PEPTIDASE M20 DIMERISATION DOMAIN-CONTAINING PROTEIN"/>
    <property type="match status" value="1"/>
</dbReference>
<evidence type="ECO:0000313" key="5">
    <source>
        <dbReference type="Proteomes" id="UP001269819"/>
    </source>
</evidence>
<comment type="caution">
    <text evidence="4">The sequence shown here is derived from an EMBL/GenBank/DDBJ whole genome shotgun (WGS) entry which is preliminary data.</text>
</comment>
<keyword evidence="2" id="KW-0862">Zinc</keyword>
<keyword evidence="3" id="KW-0170">Cobalt</keyword>
<reference evidence="4 5" key="1">
    <citation type="submission" date="2023-10" db="EMBL/GenBank/DDBJ databases">
        <title>Characteristics and mechanism of a salt-tolerant marine origin heterotrophic nitrifying- aerobic denitrifying bacteria Marinobacter xestospongiae HN1.</title>
        <authorList>
            <person name="Qi R."/>
        </authorList>
    </citation>
    <scope>NUCLEOTIDE SEQUENCE [LARGE SCALE GENOMIC DNA]</scope>
    <source>
        <strain evidence="4 5">HN1</strain>
    </source>
</reference>
<dbReference type="Pfam" id="PF01546">
    <property type="entry name" value="Peptidase_M20"/>
    <property type="match status" value="1"/>
</dbReference>